<name>A0A2W5NZL1_9SPHN</name>
<dbReference type="Gene3D" id="1.20.1050.10">
    <property type="match status" value="1"/>
</dbReference>
<feature type="domain" description="GST C-terminal" evidence="3">
    <location>
        <begin position="88"/>
        <end position="215"/>
    </location>
</feature>
<dbReference type="SFLD" id="SFLDG01150">
    <property type="entry name" value="Main.1:_Beta-like"/>
    <property type="match status" value="1"/>
</dbReference>
<gene>
    <name evidence="4" type="ORF">DI544_14460</name>
</gene>
<dbReference type="Pfam" id="PF02798">
    <property type="entry name" value="GST_N"/>
    <property type="match status" value="1"/>
</dbReference>
<organism evidence="4 5">
    <name type="scientific">Sphingomonas taxi</name>
    <dbReference type="NCBI Taxonomy" id="1549858"/>
    <lineage>
        <taxon>Bacteria</taxon>
        <taxon>Pseudomonadati</taxon>
        <taxon>Pseudomonadota</taxon>
        <taxon>Alphaproteobacteria</taxon>
        <taxon>Sphingomonadales</taxon>
        <taxon>Sphingomonadaceae</taxon>
        <taxon>Sphingomonas</taxon>
    </lineage>
</organism>
<comment type="caution">
    <text evidence="4">The sequence shown here is derived from an EMBL/GenBank/DDBJ whole genome shotgun (WGS) entry which is preliminary data.</text>
</comment>
<dbReference type="Gene3D" id="3.40.30.10">
    <property type="entry name" value="Glutaredoxin"/>
    <property type="match status" value="1"/>
</dbReference>
<evidence type="ECO:0000313" key="5">
    <source>
        <dbReference type="Proteomes" id="UP000249229"/>
    </source>
</evidence>
<evidence type="ECO:0000259" key="2">
    <source>
        <dbReference type="PROSITE" id="PS50404"/>
    </source>
</evidence>
<dbReference type="InterPro" id="IPR004045">
    <property type="entry name" value="Glutathione_S-Trfase_N"/>
</dbReference>
<dbReference type="InterPro" id="IPR010987">
    <property type="entry name" value="Glutathione-S-Trfase_C-like"/>
</dbReference>
<feature type="domain" description="GST N-terminal" evidence="2">
    <location>
        <begin position="2"/>
        <end position="83"/>
    </location>
</feature>
<dbReference type="SUPFAM" id="SSF52833">
    <property type="entry name" value="Thioredoxin-like"/>
    <property type="match status" value="1"/>
</dbReference>
<dbReference type="InterPro" id="IPR036249">
    <property type="entry name" value="Thioredoxin-like_sf"/>
</dbReference>
<dbReference type="CDD" id="cd03188">
    <property type="entry name" value="GST_C_Beta"/>
    <property type="match status" value="1"/>
</dbReference>
<evidence type="ECO:0000256" key="1">
    <source>
        <dbReference type="RuleBase" id="RU003494"/>
    </source>
</evidence>
<dbReference type="AlphaFoldDB" id="A0A2W5NZL1"/>
<dbReference type="SFLD" id="SFLDS00019">
    <property type="entry name" value="Glutathione_Transferase_(cytos"/>
    <property type="match status" value="1"/>
</dbReference>
<evidence type="ECO:0000259" key="3">
    <source>
        <dbReference type="PROSITE" id="PS50405"/>
    </source>
</evidence>
<proteinExistence type="inferred from homology"/>
<dbReference type="SUPFAM" id="SSF47616">
    <property type="entry name" value="GST C-terminal domain-like"/>
    <property type="match status" value="1"/>
</dbReference>
<dbReference type="InterPro" id="IPR036282">
    <property type="entry name" value="Glutathione-S-Trfase_C_sf"/>
</dbReference>
<sequence length="217" mass="24301">MSTPYRLFYASGACSLAPHIALEESGAPFEPVHVDMASGEQRTPEYLRINPKGRVPALAVDDWVLTENPAILQFIARSFPEAHLWPEDLREQARVAEWLGWIASTVHVAYAHVRRAERYADSEAALAEVRAKGIETCRDLWRAVDARLGAGPWAIGERYTVADAYLLVFWTWGRGSVLGFDMARDFPDWTAHARRMAARPAVRRAFRREGLALPAGS</sequence>
<comment type="similarity">
    <text evidence="1">Belongs to the GST superfamily.</text>
</comment>
<dbReference type="InterPro" id="IPR040079">
    <property type="entry name" value="Glutathione_S-Trfase"/>
</dbReference>
<dbReference type="PANTHER" id="PTHR44051">
    <property type="entry name" value="GLUTATHIONE S-TRANSFERASE-RELATED"/>
    <property type="match status" value="1"/>
</dbReference>
<evidence type="ECO:0000313" key="4">
    <source>
        <dbReference type="EMBL" id="PZQ58374.1"/>
    </source>
</evidence>
<accession>A0A2W5NZL1</accession>
<protein>
    <submittedName>
        <fullName evidence="4">Glutathione S-transferase</fullName>
    </submittedName>
</protein>
<dbReference type="EMBL" id="QFQI01000018">
    <property type="protein sequence ID" value="PZQ58374.1"/>
    <property type="molecule type" value="Genomic_DNA"/>
</dbReference>
<keyword evidence="4" id="KW-0808">Transferase</keyword>
<dbReference type="PANTHER" id="PTHR44051:SF8">
    <property type="entry name" value="GLUTATHIONE S-TRANSFERASE GSTA"/>
    <property type="match status" value="1"/>
</dbReference>
<dbReference type="PROSITE" id="PS50405">
    <property type="entry name" value="GST_CTER"/>
    <property type="match status" value="1"/>
</dbReference>
<dbReference type="Pfam" id="PF00043">
    <property type="entry name" value="GST_C"/>
    <property type="match status" value="1"/>
</dbReference>
<dbReference type="PROSITE" id="PS50404">
    <property type="entry name" value="GST_NTER"/>
    <property type="match status" value="1"/>
</dbReference>
<dbReference type="GO" id="GO:0016740">
    <property type="term" value="F:transferase activity"/>
    <property type="evidence" value="ECO:0007669"/>
    <property type="project" value="UniProtKB-KW"/>
</dbReference>
<dbReference type="InterPro" id="IPR004046">
    <property type="entry name" value="GST_C"/>
</dbReference>
<dbReference type="Proteomes" id="UP000249229">
    <property type="component" value="Unassembled WGS sequence"/>
</dbReference>
<reference evidence="4 5" key="1">
    <citation type="submission" date="2017-08" db="EMBL/GenBank/DDBJ databases">
        <title>Infants hospitalized years apart are colonized by the same room-sourced microbial strains.</title>
        <authorList>
            <person name="Brooks B."/>
            <person name="Olm M.R."/>
            <person name="Firek B.A."/>
            <person name="Baker R."/>
            <person name="Thomas B.C."/>
            <person name="Morowitz M.J."/>
            <person name="Banfield J.F."/>
        </authorList>
    </citation>
    <scope>NUCLEOTIDE SEQUENCE [LARGE SCALE GENOMIC DNA]</scope>
    <source>
        <strain evidence="4">S2_005_001_R1_22</strain>
    </source>
</reference>
<dbReference type="SFLD" id="SFLDG00358">
    <property type="entry name" value="Main_(cytGST)"/>
    <property type="match status" value="1"/>
</dbReference>
<dbReference type="CDD" id="cd03057">
    <property type="entry name" value="GST_N_Beta"/>
    <property type="match status" value="1"/>
</dbReference>